<dbReference type="InterPro" id="IPR013083">
    <property type="entry name" value="Znf_RING/FYVE/PHD"/>
</dbReference>
<dbReference type="SUPFAM" id="SSF49599">
    <property type="entry name" value="TRAF domain-like"/>
    <property type="match status" value="1"/>
</dbReference>
<organism evidence="1 2">
    <name type="scientific">Rhynchophorus ferrugineus</name>
    <name type="common">Red palm weevil</name>
    <name type="synonym">Curculio ferrugineus</name>
    <dbReference type="NCBI Taxonomy" id="354439"/>
    <lineage>
        <taxon>Eukaryota</taxon>
        <taxon>Metazoa</taxon>
        <taxon>Ecdysozoa</taxon>
        <taxon>Arthropoda</taxon>
        <taxon>Hexapoda</taxon>
        <taxon>Insecta</taxon>
        <taxon>Pterygota</taxon>
        <taxon>Neoptera</taxon>
        <taxon>Endopterygota</taxon>
        <taxon>Coleoptera</taxon>
        <taxon>Polyphaga</taxon>
        <taxon>Cucujiformia</taxon>
        <taxon>Curculionidae</taxon>
        <taxon>Dryophthorinae</taxon>
        <taxon>Rhynchophorus</taxon>
    </lineage>
</organism>
<accession>A0A834MIV4</accession>
<evidence type="ECO:0000313" key="1">
    <source>
        <dbReference type="EMBL" id="KAF7283966.1"/>
    </source>
</evidence>
<name>A0A834MIV4_RHYFE</name>
<dbReference type="Gene3D" id="3.30.40.10">
    <property type="entry name" value="Zinc/RING finger domain, C3HC4 (zinc finger)"/>
    <property type="match status" value="1"/>
</dbReference>
<dbReference type="AlphaFoldDB" id="A0A834MIV4"/>
<sequence length="246" mass="27751">MDIPVDDFKCTSCSKYLSIAPIYGSVDGTTNICGSVSDKCKKILKWQEVENHEAMCPYRTVKCLFENCEDSFPEAEMETHFQLKGHPIIKAKGHNIALQLPWNNAKCSGYEVFLIKIVTTLPPANFTATIVGHDASIEFTKSLPIESYPGNNWIHQSYNNIIRHKVDKIVTLSDTNQYMPRNQCADNIRRSLSCSVCSKFLIGKCFLTNKGYSTCSTCSTNTVGRNYVIESLVEKLIKHHPELRDL</sequence>
<evidence type="ECO:0000313" key="2">
    <source>
        <dbReference type="Proteomes" id="UP000625711"/>
    </source>
</evidence>
<gene>
    <name evidence="1" type="ORF">GWI33_022788</name>
</gene>
<dbReference type="Proteomes" id="UP000625711">
    <property type="component" value="Unassembled WGS sequence"/>
</dbReference>
<reference evidence="1" key="1">
    <citation type="submission" date="2020-08" db="EMBL/GenBank/DDBJ databases">
        <title>Genome sequencing and assembly of the red palm weevil Rhynchophorus ferrugineus.</title>
        <authorList>
            <person name="Dias G.B."/>
            <person name="Bergman C.M."/>
            <person name="Manee M."/>
        </authorList>
    </citation>
    <scope>NUCLEOTIDE SEQUENCE</scope>
    <source>
        <strain evidence="1">AA-2017</strain>
        <tissue evidence="1">Whole larva</tissue>
    </source>
</reference>
<comment type="caution">
    <text evidence="1">The sequence shown here is derived from an EMBL/GenBank/DDBJ whole genome shotgun (WGS) entry which is preliminary data.</text>
</comment>
<protein>
    <submittedName>
        <fullName evidence="1">Uncharacterized protein</fullName>
    </submittedName>
</protein>
<keyword evidence="2" id="KW-1185">Reference proteome</keyword>
<dbReference type="EMBL" id="JAACXV010000085">
    <property type="protein sequence ID" value="KAF7283966.1"/>
    <property type="molecule type" value="Genomic_DNA"/>
</dbReference>
<proteinExistence type="predicted"/>